<evidence type="ECO:0008006" key="4">
    <source>
        <dbReference type="Google" id="ProtNLM"/>
    </source>
</evidence>
<dbReference type="EMBL" id="JPVZ01000007">
    <property type="protein sequence ID" value="OAZ08845.1"/>
    <property type="molecule type" value="Genomic_DNA"/>
</dbReference>
<evidence type="ECO:0000313" key="2">
    <source>
        <dbReference type="EMBL" id="OAZ08845.1"/>
    </source>
</evidence>
<gene>
    <name evidence="2" type="ORF">TH4_15890</name>
</gene>
<keyword evidence="1" id="KW-0732">Signal</keyword>
<reference evidence="2 3" key="1">
    <citation type="submission" date="2014-07" db="EMBL/GenBank/DDBJ databases">
        <title>Draft genome sequence of Thalassospira tepidiphila 1-1B.</title>
        <authorList>
            <person name="Lai Q."/>
            <person name="Shao Z."/>
        </authorList>
    </citation>
    <scope>NUCLEOTIDE SEQUENCE [LARGE SCALE GENOMIC DNA]</scope>
    <source>
        <strain evidence="2 3">MCCC 1A03514</strain>
    </source>
</reference>
<protein>
    <recommendedName>
        <fullName evidence="4">DUF4019 domain-containing protein</fullName>
    </recommendedName>
</protein>
<accession>A0A853KYI3</accession>
<name>A0A853KYI3_9PROT</name>
<evidence type="ECO:0000313" key="3">
    <source>
        <dbReference type="Proteomes" id="UP000094009"/>
    </source>
</evidence>
<dbReference type="AlphaFoldDB" id="A0A853KYI3"/>
<feature type="signal peptide" evidence="1">
    <location>
        <begin position="1"/>
        <end position="31"/>
    </location>
</feature>
<proteinExistence type="predicted"/>
<feature type="chain" id="PRO_5032686405" description="DUF4019 domain-containing protein" evidence="1">
    <location>
        <begin position="32"/>
        <end position="148"/>
    </location>
</feature>
<organism evidence="2 3">
    <name type="scientific">Thalassospira tepidiphila MCCC 1A03514</name>
    <dbReference type="NCBI Taxonomy" id="1177930"/>
    <lineage>
        <taxon>Bacteria</taxon>
        <taxon>Pseudomonadati</taxon>
        <taxon>Pseudomonadota</taxon>
        <taxon>Alphaproteobacteria</taxon>
        <taxon>Rhodospirillales</taxon>
        <taxon>Thalassospiraceae</taxon>
        <taxon>Thalassospira</taxon>
    </lineage>
</organism>
<dbReference type="Proteomes" id="UP000094009">
    <property type="component" value="Unassembled WGS sequence"/>
</dbReference>
<comment type="caution">
    <text evidence="2">The sequence shown here is derived from an EMBL/GenBank/DDBJ whole genome shotgun (WGS) entry which is preliminary data.</text>
</comment>
<sequence length="148" mass="16466">MQTYRSMRFGGLMAAFLFLTLGLFVTLPAHAKPPSACAPTTFSLSGSNVDNAWKQVTNSQWSNMLPMIWQDKGFHFYTRVRERGPNAGIQTPSDLESEIRRGTATTTTTANRYQITLNIQNGSGSFMKVFYDYAGGKNAKCELVTLSY</sequence>
<dbReference type="RefSeq" id="WP_064781811.1">
    <property type="nucleotide sequence ID" value="NZ_JPVZ01000007.1"/>
</dbReference>
<evidence type="ECO:0000256" key="1">
    <source>
        <dbReference type="SAM" id="SignalP"/>
    </source>
</evidence>